<accession>A0A6A6FW11</accession>
<sequence>MARDEEMHHGHREGVCDDALRARLLAMFLRTDHGVLLTLKLFLLRLNCDLVRRIELRM</sequence>
<protein>
    <submittedName>
        <fullName evidence="1">Uncharacterized protein</fullName>
    </submittedName>
</protein>
<organism evidence="1 2">
    <name type="scientific">Cercospora zeae-maydis SCOH1-5</name>
    <dbReference type="NCBI Taxonomy" id="717836"/>
    <lineage>
        <taxon>Eukaryota</taxon>
        <taxon>Fungi</taxon>
        <taxon>Dikarya</taxon>
        <taxon>Ascomycota</taxon>
        <taxon>Pezizomycotina</taxon>
        <taxon>Dothideomycetes</taxon>
        <taxon>Dothideomycetidae</taxon>
        <taxon>Mycosphaerellales</taxon>
        <taxon>Mycosphaerellaceae</taxon>
        <taxon>Cercospora</taxon>
    </lineage>
</organism>
<dbReference type="EMBL" id="ML992662">
    <property type="protein sequence ID" value="KAF2217675.1"/>
    <property type="molecule type" value="Genomic_DNA"/>
</dbReference>
<dbReference type="Proteomes" id="UP000799539">
    <property type="component" value="Unassembled WGS sequence"/>
</dbReference>
<reference evidence="1" key="1">
    <citation type="journal article" date="2020" name="Stud. Mycol.">
        <title>101 Dothideomycetes genomes: a test case for predicting lifestyles and emergence of pathogens.</title>
        <authorList>
            <person name="Haridas S."/>
            <person name="Albert R."/>
            <person name="Binder M."/>
            <person name="Bloem J."/>
            <person name="Labutti K."/>
            <person name="Salamov A."/>
            <person name="Andreopoulos B."/>
            <person name="Baker S."/>
            <person name="Barry K."/>
            <person name="Bills G."/>
            <person name="Bluhm B."/>
            <person name="Cannon C."/>
            <person name="Castanera R."/>
            <person name="Culley D."/>
            <person name="Daum C."/>
            <person name="Ezra D."/>
            <person name="Gonzalez J."/>
            <person name="Henrissat B."/>
            <person name="Kuo A."/>
            <person name="Liang C."/>
            <person name="Lipzen A."/>
            <person name="Lutzoni F."/>
            <person name="Magnuson J."/>
            <person name="Mondo S."/>
            <person name="Nolan M."/>
            <person name="Ohm R."/>
            <person name="Pangilinan J."/>
            <person name="Park H.-J."/>
            <person name="Ramirez L."/>
            <person name="Alfaro M."/>
            <person name="Sun H."/>
            <person name="Tritt A."/>
            <person name="Yoshinaga Y."/>
            <person name="Zwiers L.-H."/>
            <person name="Turgeon B."/>
            <person name="Goodwin S."/>
            <person name="Spatafora J."/>
            <person name="Crous P."/>
            <person name="Grigoriev I."/>
        </authorList>
    </citation>
    <scope>NUCLEOTIDE SEQUENCE</scope>
    <source>
        <strain evidence="1">SCOH1-5</strain>
    </source>
</reference>
<dbReference type="AlphaFoldDB" id="A0A6A6FW11"/>
<proteinExistence type="predicted"/>
<evidence type="ECO:0000313" key="1">
    <source>
        <dbReference type="EMBL" id="KAF2217675.1"/>
    </source>
</evidence>
<evidence type="ECO:0000313" key="2">
    <source>
        <dbReference type="Proteomes" id="UP000799539"/>
    </source>
</evidence>
<keyword evidence="2" id="KW-1185">Reference proteome</keyword>
<name>A0A6A6FW11_9PEZI</name>
<gene>
    <name evidence="1" type="ORF">CERZMDRAFT_108347</name>
</gene>